<dbReference type="EMBL" id="DS572712">
    <property type="protein sequence ID" value="EGY16872.1"/>
    <property type="molecule type" value="Genomic_DNA"/>
</dbReference>
<dbReference type="InParanoid" id="G2XD04"/>
<name>G2XD04_VERDV</name>
<dbReference type="AlphaFoldDB" id="G2XD04"/>
<evidence type="ECO:0000313" key="4">
    <source>
        <dbReference type="Proteomes" id="UP000001611"/>
    </source>
</evidence>
<organism evidence="3 4">
    <name type="scientific">Verticillium dahliae (strain VdLs.17 / ATCC MYA-4575 / FGSC 10137)</name>
    <name type="common">Verticillium wilt</name>
    <dbReference type="NCBI Taxonomy" id="498257"/>
    <lineage>
        <taxon>Eukaryota</taxon>
        <taxon>Fungi</taxon>
        <taxon>Dikarya</taxon>
        <taxon>Ascomycota</taxon>
        <taxon>Pezizomycotina</taxon>
        <taxon>Sordariomycetes</taxon>
        <taxon>Hypocreomycetidae</taxon>
        <taxon>Glomerellales</taxon>
        <taxon>Plectosphaerellaceae</taxon>
        <taxon>Verticillium</taxon>
    </lineage>
</organism>
<evidence type="ECO:0000256" key="1">
    <source>
        <dbReference type="SAM" id="MobiDB-lite"/>
    </source>
</evidence>
<sequence length="101" mass="11300">MPWYFPSATGLLGWDPIGLFAQGQLKAPNWPVQSRRLPGNLPILLFTTGSCLFICRKRRKMKLSRGEPSEYGSNRRRKPRPAAGGLARDTPATALHECQHV</sequence>
<reference evidence="3 4" key="1">
    <citation type="submission" date="2008-03" db="EMBL/GenBank/DDBJ databases">
        <title>The Genome Sequence of Verticillium dahliae VdLs.17.</title>
        <authorList>
            <consortium name="The Broad Institute Genome Sequencing Platform"/>
            <person name="Ma L.-J.J."/>
            <person name="Klosterman S.J."/>
            <person name="Subbarao K."/>
            <person name="Dobinson K."/>
            <person name="Veronese P."/>
            <person name="Kang S."/>
            <person name="Gold S.E."/>
            <person name="Young S."/>
            <person name="Jaffe D."/>
            <person name="Gnerre S."/>
            <person name="Berlin A."/>
            <person name="Heiman D."/>
            <person name="Hepburn T."/>
            <person name="Sykes S."/>
            <person name="Alvarado L."/>
            <person name="Kodira C.D."/>
            <person name="Lander E."/>
            <person name="Galagan J."/>
            <person name="Nusbaum C."/>
            <person name="Birren B."/>
        </authorList>
    </citation>
    <scope>NUCLEOTIDE SEQUENCE [LARGE SCALE GENOMIC DNA]</scope>
    <source>
        <strain evidence="4">VdLs.17 / ATCC MYA-4575 / FGSC 10137</strain>
    </source>
</reference>
<evidence type="ECO:0000313" key="3">
    <source>
        <dbReference type="EMBL" id="EGY16872.1"/>
    </source>
</evidence>
<keyword evidence="2" id="KW-0812">Transmembrane</keyword>
<accession>G2XD04</accession>
<keyword evidence="4" id="KW-1185">Reference proteome</keyword>
<dbReference type="KEGG" id="vda:VDAG_08036"/>
<dbReference type="HOGENOM" id="CLU_2293855_0_0_1"/>
<feature type="region of interest" description="Disordered" evidence="1">
    <location>
        <begin position="62"/>
        <end position="101"/>
    </location>
</feature>
<feature type="transmembrane region" description="Helical" evidence="2">
    <location>
        <begin position="37"/>
        <end position="55"/>
    </location>
</feature>
<keyword evidence="2" id="KW-1133">Transmembrane helix</keyword>
<proteinExistence type="predicted"/>
<dbReference type="Proteomes" id="UP000001611">
    <property type="component" value="Chromosome 2"/>
</dbReference>
<dbReference type="GeneID" id="20709499"/>
<protein>
    <submittedName>
        <fullName evidence="3">Uncharacterized protein</fullName>
    </submittedName>
</protein>
<evidence type="ECO:0000256" key="2">
    <source>
        <dbReference type="SAM" id="Phobius"/>
    </source>
</evidence>
<dbReference type="RefSeq" id="XP_009651097.1">
    <property type="nucleotide sequence ID" value="XM_009652802.1"/>
</dbReference>
<keyword evidence="2" id="KW-0472">Membrane</keyword>
<gene>
    <name evidence="3" type="ORF">VDAG_08036</name>
</gene>